<dbReference type="STRING" id="6198.A0A075A1F0"/>
<keyword evidence="5" id="KW-0732">Signal</keyword>
<evidence type="ECO:0000256" key="2">
    <source>
        <dbReference type="ARBA" id="ARBA00004319"/>
    </source>
</evidence>
<organism evidence="15 16">
    <name type="scientific">Opisthorchis viverrini</name>
    <name type="common">Southeast Asian liver fluke</name>
    <dbReference type="NCBI Taxonomy" id="6198"/>
    <lineage>
        <taxon>Eukaryota</taxon>
        <taxon>Metazoa</taxon>
        <taxon>Spiralia</taxon>
        <taxon>Lophotrochozoa</taxon>
        <taxon>Platyhelminthes</taxon>
        <taxon>Trematoda</taxon>
        <taxon>Digenea</taxon>
        <taxon>Opisthorchiida</taxon>
        <taxon>Opisthorchiata</taxon>
        <taxon>Opisthorchiidae</taxon>
        <taxon>Opisthorchis</taxon>
    </lineage>
</organism>
<dbReference type="InterPro" id="IPR017937">
    <property type="entry name" value="Thioredoxin_CS"/>
</dbReference>
<evidence type="ECO:0000313" key="15">
    <source>
        <dbReference type="EMBL" id="KER33563.1"/>
    </source>
</evidence>
<dbReference type="CDD" id="cd02995">
    <property type="entry name" value="PDI_a_PDI_a'_C"/>
    <property type="match status" value="1"/>
</dbReference>
<evidence type="ECO:0000256" key="1">
    <source>
        <dbReference type="ARBA" id="ARBA00001182"/>
    </source>
</evidence>
<dbReference type="GO" id="GO:0006457">
    <property type="term" value="P:protein folding"/>
    <property type="evidence" value="ECO:0007669"/>
    <property type="project" value="TreeGrafter"/>
</dbReference>
<evidence type="ECO:0000259" key="14">
    <source>
        <dbReference type="PROSITE" id="PS51352"/>
    </source>
</evidence>
<evidence type="ECO:0000256" key="12">
    <source>
        <dbReference type="RuleBase" id="RU004208"/>
    </source>
</evidence>
<dbReference type="NCBIfam" id="TIGR01130">
    <property type="entry name" value="ER_PDI_fam"/>
    <property type="match status" value="1"/>
</dbReference>
<dbReference type="Pfam" id="PF00085">
    <property type="entry name" value="Thioredoxin"/>
    <property type="match status" value="2"/>
</dbReference>
<comment type="similarity">
    <text evidence="3 12">Belongs to the protein disulfide isomerase family.</text>
</comment>
<dbReference type="CDD" id="cd02961">
    <property type="entry name" value="PDI_a_family"/>
    <property type="match status" value="1"/>
</dbReference>
<evidence type="ECO:0000256" key="6">
    <source>
        <dbReference type="ARBA" id="ARBA00022737"/>
    </source>
</evidence>
<dbReference type="GeneID" id="20326769"/>
<evidence type="ECO:0000256" key="5">
    <source>
        <dbReference type="ARBA" id="ARBA00022729"/>
    </source>
</evidence>
<dbReference type="InterPro" id="IPR036249">
    <property type="entry name" value="Thioredoxin-like_sf"/>
</dbReference>
<keyword evidence="7" id="KW-0256">Endoplasmic reticulum</keyword>
<reference evidence="15 16" key="1">
    <citation type="submission" date="2013-11" db="EMBL/GenBank/DDBJ databases">
        <title>Opisthorchis viverrini - life in the bile duct.</title>
        <authorList>
            <person name="Young N.D."/>
            <person name="Nagarajan N."/>
            <person name="Lin S.J."/>
            <person name="Korhonen P.K."/>
            <person name="Jex A.R."/>
            <person name="Hall R.S."/>
            <person name="Safavi-Hemami H."/>
            <person name="Kaewkong W."/>
            <person name="Bertrand D."/>
            <person name="Gao S."/>
            <person name="Seet Q."/>
            <person name="Wongkham S."/>
            <person name="Teh B.T."/>
            <person name="Wongkham C."/>
            <person name="Intapan P.M."/>
            <person name="Maleewong W."/>
            <person name="Yang X."/>
            <person name="Hu M."/>
            <person name="Wang Z."/>
            <person name="Hofmann A."/>
            <person name="Sternberg P.W."/>
            <person name="Tan P."/>
            <person name="Wang J."/>
            <person name="Gasser R.B."/>
        </authorList>
    </citation>
    <scope>NUCLEOTIDE SEQUENCE [LARGE SCALE GENOMIC DNA]</scope>
</reference>
<feature type="disulfide bond" description="Redox-active" evidence="11">
    <location>
        <begin position="515"/>
        <end position="518"/>
    </location>
</feature>
<dbReference type="InterPro" id="IPR013766">
    <property type="entry name" value="Thioredoxin_domain"/>
</dbReference>
<feature type="non-terminal residue" evidence="15">
    <location>
        <position position="611"/>
    </location>
</feature>
<dbReference type="AlphaFoldDB" id="A0A075A1F0"/>
<dbReference type="GO" id="GO:0005788">
    <property type="term" value="C:endoplasmic reticulum lumen"/>
    <property type="evidence" value="ECO:0007669"/>
    <property type="project" value="UniProtKB-SubCell"/>
</dbReference>
<dbReference type="Pfam" id="PF13848">
    <property type="entry name" value="Thioredoxin_6"/>
    <property type="match status" value="1"/>
</dbReference>
<feature type="non-terminal residue" evidence="15">
    <location>
        <position position="1"/>
    </location>
</feature>
<dbReference type="RefSeq" id="XP_009162786.1">
    <property type="nucleotide sequence ID" value="XM_009164522.1"/>
</dbReference>
<dbReference type="OrthoDB" id="427280at2759"/>
<evidence type="ECO:0000256" key="8">
    <source>
        <dbReference type="ARBA" id="ARBA00023157"/>
    </source>
</evidence>
<dbReference type="EMBL" id="KL596624">
    <property type="protein sequence ID" value="KER33563.1"/>
    <property type="molecule type" value="Genomic_DNA"/>
</dbReference>
<dbReference type="PROSITE" id="PS00194">
    <property type="entry name" value="THIOREDOXIN_1"/>
    <property type="match status" value="2"/>
</dbReference>
<dbReference type="InterPro" id="IPR005792">
    <property type="entry name" value="Prot_disulphide_isomerase"/>
</dbReference>
<accession>A0A075A1F0</accession>
<keyword evidence="8 11" id="KW-1015">Disulfide bond</keyword>
<feature type="domain" description="Thioredoxin" evidence="14">
    <location>
        <begin position="134"/>
        <end position="267"/>
    </location>
</feature>
<evidence type="ECO:0000256" key="7">
    <source>
        <dbReference type="ARBA" id="ARBA00022824"/>
    </source>
</evidence>
<evidence type="ECO:0000313" key="16">
    <source>
        <dbReference type="Proteomes" id="UP000054324"/>
    </source>
</evidence>
<comment type="subcellular location">
    <subcellularLocation>
        <location evidence="2">Endoplasmic reticulum lumen</location>
    </subcellularLocation>
</comment>
<comment type="catalytic activity">
    <reaction evidence="1 13">
        <text>Catalyzes the rearrangement of -S-S- bonds in proteins.</text>
        <dbReference type="EC" id="5.3.4.1"/>
    </reaction>
</comment>
<feature type="disulfide bond" description="Redox-active" evidence="11">
    <location>
        <begin position="167"/>
        <end position="170"/>
    </location>
</feature>
<evidence type="ECO:0000256" key="13">
    <source>
        <dbReference type="RuleBase" id="RU361130"/>
    </source>
</evidence>
<proteinExistence type="inferred from homology"/>
<evidence type="ECO:0000256" key="3">
    <source>
        <dbReference type="ARBA" id="ARBA00006347"/>
    </source>
</evidence>
<name>A0A075A1F0_OPIVI</name>
<dbReference type="InterPro" id="IPR005788">
    <property type="entry name" value="PDI_thioredoxin-like_dom"/>
</dbReference>
<dbReference type="PRINTS" id="PR00421">
    <property type="entry name" value="THIOREDOXIN"/>
</dbReference>
<dbReference type="FunFam" id="3.40.30.10:FF:000017">
    <property type="entry name" value="Protein disulfide-isomerase A4"/>
    <property type="match status" value="1"/>
</dbReference>
<dbReference type="SUPFAM" id="SSF52833">
    <property type="entry name" value="Thioredoxin-like"/>
    <property type="match status" value="4"/>
</dbReference>
<evidence type="ECO:0000256" key="10">
    <source>
        <dbReference type="ARBA" id="ARBA00023284"/>
    </source>
</evidence>
<dbReference type="GO" id="GO:0034976">
    <property type="term" value="P:response to endoplasmic reticulum stress"/>
    <property type="evidence" value="ECO:0007669"/>
    <property type="project" value="TreeGrafter"/>
</dbReference>
<dbReference type="NCBIfam" id="TIGR01126">
    <property type="entry name" value="pdi_dom"/>
    <property type="match status" value="1"/>
</dbReference>
<dbReference type="PANTHER" id="PTHR18929">
    <property type="entry name" value="PROTEIN DISULFIDE ISOMERASE"/>
    <property type="match status" value="1"/>
</dbReference>
<dbReference type="Gene3D" id="3.40.30.10">
    <property type="entry name" value="Glutaredoxin"/>
    <property type="match status" value="4"/>
</dbReference>
<dbReference type="KEGG" id="ovi:T265_12601"/>
<dbReference type="PANTHER" id="PTHR18929:SF132">
    <property type="entry name" value="PROTEIN DISULFIDE-ISOMERASE A3"/>
    <property type="match status" value="1"/>
</dbReference>
<keyword evidence="16" id="KW-1185">Reference proteome</keyword>
<dbReference type="Proteomes" id="UP000054324">
    <property type="component" value="Unassembled WGS sequence"/>
</dbReference>
<gene>
    <name evidence="15" type="ORF">T265_12601</name>
</gene>
<protein>
    <recommendedName>
        <fullName evidence="4 13">Protein disulfide-isomerase</fullName>
        <ecNumber evidence="4 13">5.3.4.1</ecNumber>
    </recommendedName>
</protein>
<dbReference type="GO" id="GO:0003756">
    <property type="term" value="F:protein disulfide isomerase activity"/>
    <property type="evidence" value="ECO:0007669"/>
    <property type="project" value="UniProtKB-EC"/>
</dbReference>
<keyword evidence="6" id="KW-0677">Repeat</keyword>
<evidence type="ECO:0000256" key="11">
    <source>
        <dbReference type="PIRSR" id="PIRSR605792-51"/>
    </source>
</evidence>
<keyword evidence="9 13" id="KW-0413">Isomerase</keyword>
<keyword evidence="10 11" id="KW-0676">Redox-active center</keyword>
<dbReference type="PROSITE" id="PS51352">
    <property type="entry name" value="THIOREDOXIN_2"/>
    <property type="match status" value="2"/>
</dbReference>
<feature type="domain" description="Thioredoxin" evidence="14">
    <location>
        <begin position="465"/>
        <end position="594"/>
    </location>
</feature>
<dbReference type="CTD" id="20326769"/>
<sequence length="611" mass="69473">SSLQNAFYYLARHASEAYRPIAAGRYSVASFVDGRDNRFLPSRGKVAFVKRPTKQQVWMIGQCGGRFLQEPWIDLVRLQRAEWVDLVPELMNVFHREDQVGWRLAVYCFIGKQISLWANIMRPHLFTYFLLFGLSLAHEPREFTADQFDTQVKQKEYTLVMFYAPWCGHCKRLKPDYEAAAKVLHASKENVQLARVDCTTQESLCTKFGVGGYPTLKFFKNGDLVSDYSGSRDKDGLIRFMNQRSQPASKSILSPDKLKELLDSEAALNQPVVITYAKSETDAWLKTFTDLAGEMLDDVIFGHVFDPSLADLSDSNRVRLLRPKNLHTKMEESAVSYDGDLSASELKNWIMKHGFGFVGYRSRENTKFFPQDNLLVLYNNISIAQHPKGVNYYRNRLIKLAKTLEDTPPKLTYAYSYSADFSHELADLGHESAEEFPFVAIFSAGKKYKLGKYEPGAFVEFVTKFKSGALTPYLKSEPIPTKQDGPAIKAVALNFDEVVNNPQKDVFIMFHAPWCGHCKQLMPKFESLATTLKNEPTLSLVVYDATANDVPSPFTVTGFPTLYFVPKNAKNNPKSYEGNREEEDLLKYLAKESTDGLVGYDRQGMPKREEL</sequence>
<dbReference type="CDD" id="cd02981">
    <property type="entry name" value="PDI_b_family"/>
    <property type="match status" value="1"/>
</dbReference>
<evidence type="ECO:0000256" key="4">
    <source>
        <dbReference type="ARBA" id="ARBA00012723"/>
    </source>
</evidence>
<evidence type="ECO:0000256" key="9">
    <source>
        <dbReference type="ARBA" id="ARBA00023235"/>
    </source>
</evidence>
<dbReference type="EC" id="5.3.4.1" evidence="4 13"/>